<accession>L0B1J1</accession>
<evidence type="ECO:0000256" key="1">
    <source>
        <dbReference type="SAM" id="MobiDB-lite"/>
    </source>
</evidence>
<dbReference type="KEGG" id="beq:BEWA_011550"/>
<dbReference type="EMBL" id="CP001670">
    <property type="protein sequence ID" value="AFZ81737.1"/>
    <property type="molecule type" value="Genomic_DNA"/>
</dbReference>
<dbReference type="AlphaFoldDB" id="L0B1J1"/>
<feature type="region of interest" description="Disordered" evidence="1">
    <location>
        <begin position="97"/>
        <end position="121"/>
    </location>
</feature>
<feature type="transmembrane region" description="Helical" evidence="2">
    <location>
        <begin position="226"/>
        <end position="249"/>
    </location>
</feature>
<evidence type="ECO:0000313" key="4">
    <source>
        <dbReference type="Proteomes" id="UP000031512"/>
    </source>
</evidence>
<reference evidence="3 4" key="1">
    <citation type="journal article" date="2012" name="BMC Genomics">
        <title>Comparative genomic analysis and phylogenetic position of Theileria equi.</title>
        <authorList>
            <person name="Kappmeyer L.S."/>
            <person name="Thiagarajan M."/>
            <person name="Herndon D.R."/>
            <person name="Ramsay J.D."/>
            <person name="Caler E."/>
            <person name="Djikeng A."/>
            <person name="Gillespie J.J."/>
            <person name="Lau A.O."/>
            <person name="Roalson E.H."/>
            <person name="Silva J.C."/>
            <person name="Silva M.G."/>
            <person name="Suarez C.E."/>
            <person name="Ueti M.W."/>
            <person name="Nene V.M."/>
            <person name="Mealey R.H."/>
            <person name="Knowles D.P."/>
            <person name="Brayton K.A."/>
        </authorList>
    </citation>
    <scope>NUCLEOTIDE SEQUENCE [LARGE SCALE GENOMIC DNA]</scope>
    <source>
        <strain evidence="3 4">WA</strain>
    </source>
</reference>
<keyword evidence="4" id="KW-1185">Reference proteome</keyword>
<dbReference type="OrthoDB" id="361538at2759"/>
<dbReference type="VEuPathDB" id="PiroplasmaDB:BEWA_011550"/>
<evidence type="ECO:0000256" key="2">
    <source>
        <dbReference type="SAM" id="Phobius"/>
    </source>
</evidence>
<evidence type="ECO:0000313" key="3">
    <source>
        <dbReference type="EMBL" id="AFZ81737.1"/>
    </source>
</evidence>
<feature type="transmembrane region" description="Helical" evidence="2">
    <location>
        <begin position="269"/>
        <end position="288"/>
    </location>
</feature>
<name>L0B1J1_THEEQ</name>
<keyword evidence="2" id="KW-1133">Transmembrane helix</keyword>
<sequence length="354" mass="39773">MPITCEDSGFDTGIVHQVNNIVVDNMPPGLEGQMQDIELNSNDLVLNTHLNFLKSFFDISQGEYKDRCKAALFPYICLNLRCLKWLKDVTSTLNKRIGNRNNNADDMPVETQGGISAESESKDPNATIIDLEITSEEKQNKQEDRSVGAGFYSVNDLSFDSFANNVDKASHIYNTLTSIRDKPDLYGPFWINIFTAGSLFYVNSFHKVFHSAYPVSFVSIGTLMKLTMICFSCTTLMALSMFLCKYHFLRTSDLKGLVGFLGISGYTQIPLAALCKISVWMSLAMVCFPSLKHILYALHLMAYFYLFVSTSCTIFVTLPPLDLSQHDKTFRIASMALSSIIQLVFLAIFQSYTH</sequence>
<gene>
    <name evidence="3" type="ORF">BEWA_011550</name>
</gene>
<dbReference type="Proteomes" id="UP000031512">
    <property type="component" value="Chromosome 3"/>
</dbReference>
<dbReference type="GeneID" id="15805491"/>
<protein>
    <submittedName>
        <fullName evidence="3">Uncharacterized protein</fullName>
    </submittedName>
</protein>
<dbReference type="eggNOG" id="ENOG502QY4K">
    <property type="taxonomic scope" value="Eukaryota"/>
</dbReference>
<proteinExistence type="predicted"/>
<feature type="transmembrane region" description="Helical" evidence="2">
    <location>
        <begin position="185"/>
        <end position="205"/>
    </location>
</feature>
<dbReference type="RefSeq" id="XP_004831403.1">
    <property type="nucleotide sequence ID" value="XM_004831346.1"/>
</dbReference>
<feature type="transmembrane region" description="Helical" evidence="2">
    <location>
        <begin position="330"/>
        <end position="349"/>
    </location>
</feature>
<keyword evidence="2" id="KW-0472">Membrane</keyword>
<organism evidence="3 4">
    <name type="scientific">Theileria equi strain WA</name>
    <dbReference type="NCBI Taxonomy" id="1537102"/>
    <lineage>
        <taxon>Eukaryota</taxon>
        <taxon>Sar</taxon>
        <taxon>Alveolata</taxon>
        <taxon>Apicomplexa</taxon>
        <taxon>Aconoidasida</taxon>
        <taxon>Piroplasmida</taxon>
        <taxon>Theileriidae</taxon>
        <taxon>Theileria</taxon>
    </lineage>
</organism>
<feature type="transmembrane region" description="Helical" evidence="2">
    <location>
        <begin position="300"/>
        <end position="318"/>
    </location>
</feature>
<keyword evidence="2" id="KW-0812">Transmembrane</keyword>